<evidence type="ECO:0000256" key="1">
    <source>
        <dbReference type="SAM" id="MobiDB-lite"/>
    </source>
</evidence>
<name>A0A4R5DUA8_9BACT</name>
<comment type="caution">
    <text evidence="2">The sequence shown here is derived from an EMBL/GenBank/DDBJ whole genome shotgun (WGS) entry which is preliminary data.</text>
</comment>
<dbReference type="EMBL" id="SMFL01000001">
    <property type="protein sequence ID" value="TDE18039.1"/>
    <property type="molecule type" value="Genomic_DNA"/>
</dbReference>
<protein>
    <submittedName>
        <fullName evidence="2">Uncharacterized protein</fullName>
    </submittedName>
</protein>
<feature type="compositionally biased region" description="Pro residues" evidence="1">
    <location>
        <begin position="81"/>
        <end position="94"/>
    </location>
</feature>
<evidence type="ECO:0000313" key="3">
    <source>
        <dbReference type="Proteomes" id="UP000294850"/>
    </source>
</evidence>
<dbReference type="RefSeq" id="WP_131955564.1">
    <property type="nucleotide sequence ID" value="NZ_SMFL01000001.1"/>
</dbReference>
<accession>A0A4R5DUA8</accession>
<dbReference type="Proteomes" id="UP000294850">
    <property type="component" value="Unassembled WGS sequence"/>
</dbReference>
<evidence type="ECO:0000313" key="2">
    <source>
        <dbReference type="EMBL" id="TDE18039.1"/>
    </source>
</evidence>
<sequence length="106" mass="11775">MYDFKDGFQTSANHIGFSGILQQFALRRAETTCFAVAGQMYQSITFLFYPLPRSNRNLPLRDLAAPRRPRRVGRAAQASPAGPPWPWSGGPCPPNHSELVGGRLMK</sequence>
<keyword evidence="3" id="KW-1185">Reference proteome</keyword>
<gene>
    <name evidence="2" type="ORF">E0F88_00340</name>
</gene>
<dbReference type="AlphaFoldDB" id="A0A4R5DUA8"/>
<proteinExistence type="predicted"/>
<reference evidence="2 3" key="1">
    <citation type="submission" date="2019-03" db="EMBL/GenBank/DDBJ databases">
        <title>Dyadobacter AR-3-6 sp. nov., isolated from arctic soil.</title>
        <authorList>
            <person name="Chaudhary D.K."/>
        </authorList>
    </citation>
    <scope>NUCLEOTIDE SEQUENCE [LARGE SCALE GENOMIC DNA]</scope>
    <source>
        <strain evidence="2 3">AR-3-6</strain>
    </source>
</reference>
<organism evidence="2 3">
    <name type="scientific">Dyadobacter psychrotolerans</name>
    <dbReference type="NCBI Taxonomy" id="2541721"/>
    <lineage>
        <taxon>Bacteria</taxon>
        <taxon>Pseudomonadati</taxon>
        <taxon>Bacteroidota</taxon>
        <taxon>Cytophagia</taxon>
        <taxon>Cytophagales</taxon>
        <taxon>Spirosomataceae</taxon>
        <taxon>Dyadobacter</taxon>
    </lineage>
</organism>
<feature type="region of interest" description="Disordered" evidence="1">
    <location>
        <begin position="64"/>
        <end position="106"/>
    </location>
</feature>